<evidence type="ECO:0000256" key="3">
    <source>
        <dbReference type="ARBA" id="ARBA00022723"/>
    </source>
</evidence>
<keyword evidence="15" id="KW-1185">Reference proteome</keyword>
<dbReference type="Pfam" id="PF01447">
    <property type="entry name" value="Peptidase_M4"/>
    <property type="match status" value="1"/>
</dbReference>
<feature type="signal peptide" evidence="9">
    <location>
        <begin position="1"/>
        <end position="24"/>
    </location>
</feature>
<dbReference type="Gene3D" id="3.10.170.10">
    <property type="match status" value="1"/>
</dbReference>
<accession>A0ABV5HNI7</accession>
<evidence type="ECO:0000259" key="10">
    <source>
        <dbReference type="Pfam" id="PF01447"/>
    </source>
</evidence>
<keyword evidence="6 9" id="KW-0862">Zinc</keyword>
<feature type="domain" description="FTP" evidence="13">
    <location>
        <begin position="54"/>
        <end position="93"/>
    </location>
</feature>
<evidence type="ECO:0000256" key="5">
    <source>
        <dbReference type="ARBA" id="ARBA00022801"/>
    </source>
</evidence>
<keyword evidence="4 9" id="KW-0732">Signal</keyword>
<dbReference type="Pfam" id="PF07504">
    <property type="entry name" value="FTP"/>
    <property type="match status" value="1"/>
</dbReference>
<evidence type="ECO:0000259" key="12">
    <source>
        <dbReference type="Pfam" id="PF04151"/>
    </source>
</evidence>
<comment type="subcellular location">
    <subcellularLocation>
        <location evidence="9">Secreted</location>
    </subcellularLocation>
</comment>
<evidence type="ECO:0000256" key="1">
    <source>
        <dbReference type="ARBA" id="ARBA00009388"/>
    </source>
</evidence>
<comment type="function">
    <text evidence="9">Extracellular zinc metalloprotease.</text>
</comment>
<dbReference type="InterPro" id="IPR027268">
    <property type="entry name" value="Peptidase_M4/M1_CTD_sf"/>
</dbReference>
<dbReference type="SUPFAM" id="SSF55486">
    <property type="entry name" value="Metalloproteases ('zincins'), catalytic domain"/>
    <property type="match status" value="1"/>
</dbReference>
<dbReference type="CDD" id="cd09597">
    <property type="entry name" value="M4_TLP"/>
    <property type="match status" value="1"/>
</dbReference>
<dbReference type="InterPro" id="IPR050728">
    <property type="entry name" value="Zinc_Metalloprotease_M4"/>
</dbReference>
<dbReference type="Pfam" id="PF02868">
    <property type="entry name" value="Peptidase_M4_C"/>
    <property type="match status" value="1"/>
</dbReference>
<evidence type="ECO:0000256" key="8">
    <source>
        <dbReference type="ARBA" id="ARBA00023145"/>
    </source>
</evidence>
<keyword evidence="5 9" id="KW-0378">Hydrolase</keyword>
<keyword evidence="9" id="KW-0964">Secreted</keyword>
<name>A0ABV5HNI7_9VIBR</name>
<dbReference type="PANTHER" id="PTHR33794">
    <property type="entry name" value="BACILLOLYSIN"/>
    <property type="match status" value="1"/>
</dbReference>
<comment type="similarity">
    <text evidence="1 9">Belongs to the peptidase M4 family.</text>
</comment>
<dbReference type="Gene3D" id="1.10.390.10">
    <property type="entry name" value="Neutral Protease Domain 2"/>
    <property type="match status" value="1"/>
</dbReference>
<dbReference type="PRINTS" id="PR00730">
    <property type="entry name" value="THERMOLYSIN"/>
</dbReference>
<comment type="caution">
    <text evidence="14">The sequence shown here is derived from an EMBL/GenBank/DDBJ whole genome shotgun (WGS) entry which is preliminary data.</text>
</comment>
<feature type="domain" description="Peptidase C-terminal archaeal/bacterial" evidence="12">
    <location>
        <begin position="540"/>
        <end position="605"/>
    </location>
</feature>
<comment type="cofactor">
    <cofactor evidence="9">
        <name>Zn(2+)</name>
        <dbReference type="ChEBI" id="CHEBI:29105"/>
    </cofactor>
</comment>
<evidence type="ECO:0000256" key="2">
    <source>
        <dbReference type="ARBA" id="ARBA00022670"/>
    </source>
</evidence>
<dbReference type="Gene3D" id="3.10.450.490">
    <property type="match status" value="1"/>
</dbReference>
<sequence>MNHLQRQFVYLAAASTLFALPVSAAQKIKITDTQVLENILSAQAQSIAPVNTGLAEVKRVTLPNGKVKIRYQQTHQGLPVFDTAVVSTQTNSGAGDVYGIMAQGISGDVASVKPQLNDKQVLQIAKSDYQRQMQLTGTLSTENDSAKLMVRLDDNQQAQLVYMVNFFVPSEQPARPFFFIDANSGAIVKHWQGLTHVEVEGHGPGGNQKTGQYIYGQDREAFIVEKSGTTCIMDTDQVKTVDLNGSTSDTLASAYRYTCGNDDNYNDYKYVNGAYSPLNDAQYFGKVVFDMYRDWLNTTPLTQKLVMRVHYGSNYENAFWNGTSMTFGDGQNTFYPLVDMNVSAHEVSHGFTEQNSGLIYEGMAGGINEAFSDIAGEAAEYYRNSHNQESDNQVDWLVGAEIIKGSGGLRYFEQPSRDGSSIDNASQYYNGIDVHHSSGVFNRAFYLLANKPNWDVRKGFEVFALANQLYWSADSNFDDAGCGVAEAADDSGYNVDDVVNAFAQVGVNAACGSSPDQPDDVPTLSEPVTGLQGSRGSQRYFKFSVNRSSAVTVRMSGGQGDADLYVKAGEKPTSNSYDCRPYVTGNNEQCRINARAGETYFIMIQAYSAYSGVTLRAD</sequence>
<evidence type="ECO:0000256" key="9">
    <source>
        <dbReference type="RuleBase" id="RU366073"/>
    </source>
</evidence>
<dbReference type="PANTHER" id="PTHR33794:SF1">
    <property type="entry name" value="BACILLOLYSIN"/>
    <property type="match status" value="1"/>
</dbReference>
<evidence type="ECO:0000256" key="4">
    <source>
        <dbReference type="ARBA" id="ARBA00022729"/>
    </source>
</evidence>
<feature type="chain" id="PRO_5044971346" description="Neutral metalloproteinase" evidence="9">
    <location>
        <begin position="25"/>
        <end position="618"/>
    </location>
</feature>
<gene>
    <name evidence="14" type="ORF">ACFFUV_12580</name>
</gene>
<dbReference type="InterPro" id="IPR007280">
    <property type="entry name" value="Peptidase_C_arc/bac"/>
</dbReference>
<evidence type="ECO:0000313" key="15">
    <source>
        <dbReference type="Proteomes" id="UP001589645"/>
    </source>
</evidence>
<keyword evidence="3" id="KW-0479">Metal-binding</keyword>
<keyword evidence="7 9" id="KW-0482">Metalloprotease</keyword>
<reference evidence="14 15" key="1">
    <citation type="submission" date="2024-09" db="EMBL/GenBank/DDBJ databases">
        <authorList>
            <person name="Sun Q."/>
            <person name="Mori K."/>
        </authorList>
    </citation>
    <scope>NUCLEOTIDE SEQUENCE [LARGE SCALE GENOMIC DNA]</scope>
    <source>
        <strain evidence="14 15">CECT 8064</strain>
    </source>
</reference>
<dbReference type="SUPFAM" id="SSF89260">
    <property type="entry name" value="Collagen-binding domain"/>
    <property type="match status" value="1"/>
</dbReference>
<dbReference type="Proteomes" id="UP001589645">
    <property type="component" value="Unassembled WGS sequence"/>
</dbReference>
<protein>
    <recommendedName>
        <fullName evidence="9">Neutral metalloproteinase</fullName>
        <ecNumber evidence="9">3.4.24.-</ecNumber>
    </recommendedName>
</protein>
<dbReference type="InterPro" id="IPR001570">
    <property type="entry name" value="Peptidase_M4_C_domain"/>
</dbReference>
<keyword evidence="2 9" id="KW-0645">Protease</keyword>
<dbReference type="EMBL" id="JBHMEP010000002">
    <property type="protein sequence ID" value="MFB9135800.1"/>
    <property type="molecule type" value="Genomic_DNA"/>
</dbReference>
<dbReference type="InterPro" id="IPR013856">
    <property type="entry name" value="Peptidase_M4_domain"/>
</dbReference>
<evidence type="ECO:0000259" key="11">
    <source>
        <dbReference type="Pfam" id="PF02868"/>
    </source>
</evidence>
<keyword evidence="8" id="KW-0865">Zymogen</keyword>
<evidence type="ECO:0000259" key="13">
    <source>
        <dbReference type="Pfam" id="PF07504"/>
    </source>
</evidence>
<dbReference type="InterPro" id="IPR023612">
    <property type="entry name" value="Peptidase_M4"/>
</dbReference>
<feature type="domain" description="Peptidase M4 C-terminal" evidence="11">
    <location>
        <begin position="356"/>
        <end position="507"/>
    </location>
</feature>
<dbReference type="Pfam" id="PF04151">
    <property type="entry name" value="PPC"/>
    <property type="match status" value="1"/>
</dbReference>
<evidence type="ECO:0000256" key="6">
    <source>
        <dbReference type="ARBA" id="ARBA00022833"/>
    </source>
</evidence>
<proteinExistence type="inferred from homology"/>
<dbReference type="RefSeq" id="WP_390193159.1">
    <property type="nucleotide sequence ID" value="NZ_JBHMEP010000002.1"/>
</dbReference>
<dbReference type="Gene3D" id="2.60.120.380">
    <property type="match status" value="1"/>
</dbReference>
<feature type="domain" description="Peptidase M4" evidence="10">
    <location>
        <begin position="209"/>
        <end position="353"/>
    </location>
</feature>
<evidence type="ECO:0000256" key="7">
    <source>
        <dbReference type="ARBA" id="ARBA00023049"/>
    </source>
</evidence>
<organism evidence="14 15">
    <name type="scientific">Vibrio olivae</name>
    <dbReference type="NCBI Taxonomy" id="1243002"/>
    <lineage>
        <taxon>Bacteria</taxon>
        <taxon>Pseudomonadati</taxon>
        <taxon>Pseudomonadota</taxon>
        <taxon>Gammaproteobacteria</taxon>
        <taxon>Vibrionales</taxon>
        <taxon>Vibrionaceae</taxon>
        <taxon>Vibrio</taxon>
    </lineage>
</organism>
<dbReference type="InterPro" id="IPR011096">
    <property type="entry name" value="FTP_domain"/>
</dbReference>
<dbReference type="EC" id="3.4.24.-" evidence="9"/>
<dbReference type="Gene3D" id="3.10.450.40">
    <property type="match status" value="1"/>
</dbReference>
<evidence type="ECO:0000313" key="14">
    <source>
        <dbReference type="EMBL" id="MFB9135800.1"/>
    </source>
</evidence>